<feature type="transmembrane region" description="Helical" evidence="1">
    <location>
        <begin position="40"/>
        <end position="67"/>
    </location>
</feature>
<gene>
    <name evidence="2" type="ORF">OD355_04105</name>
</gene>
<evidence type="ECO:0000313" key="3">
    <source>
        <dbReference type="Proteomes" id="UP001209317"/>
    </source>
</evidence>
<feature type="transmembrane region" description="Helical" evidence="1">
    <location>
        <begin position="141"/>
        <end position="161"/>
    </location>
</feature>
<dbReference type="PANTHER" id="PTHR30188:SF4">
    <property type="entry name" value="PROTEIN TRIGALACTOSYLDIACYLGLYCEROL 1, CHLOROPLASTIC"/>
    <property type="match status" value="1"/>
</dbReference>
<dbReference type="GO" id="GO:0005548">
    <property type="term" value="F:phospholipid transporter activity"/>
    <property type="evidence" value="ECO:0007669"/>
    <property type="project" value="TreeGrafter"/>
</dbReference>
<accession>A0AAE3IK89</accession>
<keyword evidence="1" id="KW-0812">Transmembrane</keyword>
<feature type="transmembrane region" description="Helical" evidence="1">
    <location>
        <begin position="87"/>
        <end position="107"/>
    </location>
</feature>
<dbReference type="Pfam" id="PF02405">
    <property type="entry name" value="MlaE"/>
    <property type="match status" value="1"/>
</dbReference>
<feature type="transmembrane region" description="Helical" evidence="1">
    <location>
        <begin position="191"/>
        <end position="212"/>
    </location>
</feature>
<dbReference type="PANTHER" id="PTHR30188">
    <property type="entry name" value="ABC TRANSPORTER PERMEASE PROTEIN-RELATED"/>
    <property type="match status" value="1"/>
</dbReference>
<protein>
    <submittedName>
        <fullName evidence="2">ABC transporter permease</fullName>
    </submittedName>
</protein>
<proteinExistence type="predicted"/>
<keyword evidence="1" id="KW-0472">Membrane</keyword>
<feature type="transmembrane region" description="Helical" evidence="1">
    <location>
        <begin position="232"/>
        <end position="251"/>
    </location>
</feature>
<dbReference type="GO" id="GO:0043190">
    <property type="term" value="C:ATP-binding cassette (ABC) transporter complex"/>
    <property type="evidence" value="ECO:0007669"/>
    <property type="project" value="InterPro"/>
</dbReference>
<dbReference type="InterPro" id="IPR030802">
    <property type="entry name" value="Permease_MalE"/>
</dbReference>
<evidence type="ECO:0000313" key="2">
    <source>
        <dbReference type="EMBL" id="MCU7693697.1"/>
    </source>
</evidence>
<dbReference type="AlphaFoldDB" id="A0AAE3IK89"/>
<comment type="caution">
    <text evidence="2">The sequence shown here is derived from an EMBL/GenBank/DDBJ whole genome shotgun (WGS) entry which is preliminary data.</text>
</comment>
<dbReference type="RefSeq" id="WP_263037184.1">
    <property type="nucleotide sequence ID" value="NZ_JAOTPL010000004.1"/>
</dbReference>
<organism evidence="2 3">
    <name type="scientific">Haoranjiania flava</name>
    <dbReference type="NCBI Taxonomy" id="1856322"/>
    <lineage>
        <taxon>Bacteria</taxon>
        <taxon>Pseudomonadati</taxon>
        <taxon>Bacteroidota</taxon>
        <taxon>Chitinophagia</taxon>
        <taxon>Chitinophagales</taxon>
        <taxon>Chitinophagaceae</taxon>
        <taxon>Haoranjiania</taxon>
    </lineage>
</organism>
<name>A0AAE3IK89_9BACT</name>
<keyword evidence="3" id="KW-1185">Reference proteome</keyword>
<evidence type="ECO:0000256" key="1">
    <source>
        <dbReference type="SAM" id="Phobius"/>
    </source>
</evidence>
<keyword evidence="1" id="KW-1133">Transmembrane helix</keyword>
<sequence>MKVLKSFIKTIGDYLLLLKTAFFSKPENFKLYLKEFFDQAAFMGINTIPIVLVVSIFLGAVTVVQIAYQLVSPLVPLTSISQVARDIILLELSPTILSIILAGVIGSKIASEIGNMRVSEQIDALEIMGVNSASYLITPKVLASLFAIPILVIFSIIVGIIGGRIAATMSGIVSGDIYDMGLQIGFKMFNVWYALTKAFTFAFIISTASAYYGYKIQGGSGSLEIGEATTRAVVTSAILILIADYVIATVLL</sequence>
<reference evidence="2" key="1">
    <citation type="submission" date="2022-10" db="EMBL/GenBank/DDBJ databases">
        <authorList>
            <person name="Kim H.S."/>
            <person name="Kim J.-S."/>
            <person name="Suh M.K."/>
            <person name="Eom M.K."/>
            <person name="Lee J.-S."/>
        </authorList>
    </citation>
    <scope>NUCLEOTIDE SEQUENCE</scope>
    <source>
        <strain evidence="2">LIP-5</strain>
    </source>
</reference>
<dbReference type="EMBL" id="JAOTPL010000004">
    <property type="protein sequence ID" value="MCU7693697.1"/>
    <property type="molecule type" value="Genomic_DNA"/>
</dbReference>
<dbReference type="Proteomes" id="UP001209317">
    <property type="component" value="Unassembled WGS sequence"/>
</dbReference>